<name>A0A8W7PTD4_ANOCL</name>
<proteinExistence type="predicted"/>
<keyword evidence="1" id="KW-1133">Transmembrane helix</keyword>
<keyword evidence="1" id="KW-0812">Transmembrane</keyword>
<organism evidence="2">
    <name type="scientific">Anopheles coluzzii</name>
    <name type="common">African malaria mosquito</name>
    <dbReference type="NCBI Taxonomy" id="1518534"/>
    <lineage>
        <taxon>Eukaryota</taxon>
        <taxon>Metazoa</taxon>
        <taxon>Ecdysozoa</taxon>
        <taxon>Arthropoda</taxon>
        <taxon>Hexapoda</taxon>
        <taxon>Insecta</taxon>
        <taxon>Pterygota</taxon>
        <taxon>Neoptera</taxon>
        <taxon>Endopterygota</taxon>
        <taxon>Diptera</taxon>
        <taxon>Nematocera</taxon>
        <taxon>Culicoidea</taxon>
        <taxon>Culicidae</taxon>
        <taxon>Anophelinae</taxon>
        <taxon>Anopheles</taxon>
    </lineage>
</organism>
<sequence>MVTSGDFLLLTRRLTETELSPIENMSPNMEMYSAVAFAACSRLMSSCLPILRFIFTIHLRRSDCIACAVHCRTAQISRAFPPAVRPSSIAVAGCSVAMLVEPSLFVVTLSTSGDTVDCVAVLLVVVVELEAVLLLLLLAAPVDALVCDTVDDFFFCGGQLALRSTCR</sequence>
<reference evidence="2" key="1">
    <citation type="submission" date="2022-08" db="UniProtKB">
        <authorList>
            <consortium name="EnsemblMetazoa"/>
        </authorList>
    </citation>
    <scope>IDENTIFICATION</scope>
</reference>
<dbReference type="EnsemblMetazoa" id="ACOM036476-RA">
    <property type="protein sequence ID" value="ACOM036476-PA.1"/>
    <property type="gene ID" value="ACOM036476"/>
</dbReference>
<keyword evidence="1" id="KW-0472">Membrane</keyword>
<accession>A0A8W7PTD4</accession>
<evidence type="ECO:0000313" key="2">
    <source>
        <dbReference type="EnsemblMetazoa" id="ACOM036476-PA.1"/>
    </source>
</evidence>
<feature type="transmembrane region" description="Helical" evidence="1">
    <location>
        <begin position="88"/>
        <end position="107"/>
    </location>
</feature>
<feature type="transmembrane region" description="Helical" evidence="1">
    <location>
        <begin position="119"/>
        <end position="139"/>
    </location>
</feature>
<protein>
    <submittedName>
        <fullName evidence="2">Uncharacterized protein</fullName>
    </submittedName>
</protein>
<dbReference type="Proteomes" id="UP000075882">
    <property type="component" value="Unassembled WGS sequence"/>
</dbReference>
<dbReference type="AlphaFoldDB" id="A0A8W7PTD4"/>
<evidence type="ECO:0000256" key="1">
    <source>
        <dbReference type="SAM" id="Phobius"/>
    </source>
</evidence>
<feature type="transmembrane region" description="Helical" evidence="1">
    <location>
        <begin position="31"/>
        <end position="51"/>
    </location>
</feature>